<protein>
    <submittedName>
        <fullName evidence="2">Uncharacterized protein</fullName>
    </submittedName>
</protein>
<keyword evidence="3" id="KW-1185">Reference proteome</keyword>
<evidence type="ECO:0000256" key="1">
    <source>
        <dbReference type="SAM" id="MobiDB-lite"/>
    </source>
</evidence>
<proteinExistence type="predicted"/>
<dbReference type="EMBL" id="BOMQ01000029">
    <property type="protein sequence ID" value="GIE49054.1"/>
    <property type="molecule type" value="Genomic_DNA"/>
</dbReference>
<organism evidence="2 3">
    <name type="scientific">Actinoplanes nipponensis</name>
    <dbReference type="NCBI Taxonomy" id="135950"/>
    <lineage>
        <taxon>Bacteria</taxon>
        <taxon>Bacillati</taxon>
        <taxon>Actinomycetota</taxon>
        <taxon>Actinomycetes</taxon>
        <taxon>Micromonosporales</taxon>
        <taxon>Micromonosporaceae</taxon>
        <taxon>Actinoplanes</taxon>
    </lineage>
</organism>
<sequence>MSAGMITWPWYVPGAMSMVWRVALPAGTAFTAAWTVVKSPLPSAATVLRVPDPAGPDPAGPDLAGPAWTGPAGARPAGAAWADRPPAAEPAAIATPELAASLIRVRRSMDPPGA</sequence>
<evidence type="ECO:0000313" key="2">
    <source>
        <dbReference type="EMBL" id="GIE49054.1"/>
    </source>
</evidence>
<dbReference type="Proteomes" id="UP000647172">
    <property type="component" value="Unassembled WGS sequence"/>
</dbReference>
<accession>A0A919MGX1</accession>
<gene>
    <name evidence="2" type="ORF">Ani05nite_25880</name>
</gene>
<reference evidence="2" key="1">
    <citation type="submission" date="2021-01" db="EMBL/GenBank/DDBJ databases">
        <title>Whole genome shotgun sequence of Actinoplanes nipponensis NBRC 14063.</title>
        <authorList>
            <person name="Komaki H."/>
            <person name="Tamura T."/>
        </authorList>
    </citation>
    <scope>NUCLEOTIDE SEQUENCE</scope>
    <source>
        <strain evidence="2">NBRC 14063</strain>
    </source>
</reference>
<feature type="region of interest" description="Disordered" evidence="1">
    <location>
        <begin position="49"/>
        <end position="86"/>
    </location>
</feature>
<name>A0A919MGX1_9ACTN</name>
<comment type="caution">
    <text evidence="2">The sequence shown here is derived from an EMBL/GenBank/DDBJ whole genome shotgun (WGS) entry which is preliminary data.</text>
</comment>
<evidence type="ECO:0000313" key="3">
    <source>
        <dbReference type="Proteomes" id="UP000647172"/>
    </source>
</evidence>
<dbReference type="AlphaFoldDB" id="A0A919MGX1"/>
<feature type="compositionally biased region" description="Low complexity" evidence="1">
    <location>
        <begin position="60"/>
        <end position="86"/>
    </location>
</feature>